<dbReference type="Pfam" id="PF21858">
    <property type="entry name" value="DUF6914"/>
    <property type="match status" value="1"/>
</dbReference>
<feature type="chain" id="PRO_5034179573" evidence="1">
    <location>
        <begin position="22"/>
        <end position="188"/>
    </location>
</feature>
<evidence type="ECO:0000256" key="1">
    <source>
        <dbReference type="SAM" id="SignalP"/>
    </source>
</evidence>
<sequence length="188" mass="21356">MATRPRLLARWDLNFVLFCRSTTLFQIMSLADLQPNRLYILLFIRHHPPIPNDFHWGLYFHRDSRRGGTKYHIKQQGSGWIFAHGPTSGVFKSFLLVGLFGIADVPGGWEDALDQTIRTYDHQLNQPATTCRVWLFRVLALLQNAHVLKCTSLQELEAEAKSWGNAHASDAADNLQPRPFANSSLCGL</sequence>
<dbReference type="InterPro" id="IPR054208">
    <property type="entry name" value="DUF6914"/>
</dbReference>
<accession>A0A8G1RG05</accession>
<dbReference type="OrthoDB" id="3016366at2759"/>
<dbReference type="RefSeq" id="XP_040795480.1">
    <property type="nucleotide sequence ID" value="XM_040946034.1"/>
</dbReference>
<dbReference type="EMBL" id="KZ824720">
    <property type="protein sequence ID" value="RAK71468.1"/>
    <property type="molecule type" value="Genomic_DNA"/>
</dbReference>
<reference evidence="2 3" key="1">
    <citation type="submission" date="2018-02" db="EMBL/GenBank/DDBJ databases">
        <title>The genomes of Aspergillus section Nigri reveals drivers in fungal speciation.</title>
        <authorList>
            <consortium name="DOE Joint Genome Institute"/>
            <person name="Vesth T.C."/>
            <person name="Nybo J."/>
            <person name="Theobald S."/>
            <person name="Brandl J."/>
            <person name="Frisvad J.C."/>
            <person name="Nielsen K.F."/>
            <person name="Lyhne E.K."/>
            <person name="Kogle M.E."/>
            <person name="Kuo A."/>
            <person name="Riley R."/>
            <person name="Clum A."/>
            <person name="Nolan M."/>
            <person name="Lipzen A."/>
            <person name="Salamov A."/>
            <person name="Henrissat B."/>
            <person name="Wiebenga A."/>
            <person name="De vries R.P."/>
            <person name="Grigoriev I.V."/>
            <person name="Mortensen U.H."/>
            <person name="Andersen M.R."/>
            <person name="Baker S.E."/>
        </authorList>
    </citation>
    <scope>NUCLEOTIDE SEQUENCE [LARGE SCALE GENOMIC DNA]</scope>
    <source>
        <strain evidence="2 3">CBS 313.89</strain>
    </source>
</reference>
<evidence type="ECO:0000313" key="2">
    <source>
        <dbReference type="EMBL" id="RAK71468.1"/>
    </source>
</evidence>
<dbReference type="GeneID" id="63863367"/>
<protein>
    <submittedName>
        <fullName evidence="2">Uncharacterized protein</fullName>
    </submittedName>
</protein>
<proteinExistence type="predicted"/>
<feature type="signal peptide" evidence="1">
    <location>
        <begin position="1"/>
        <end position="21"/>
    </location>
</feature>
<dbReference type="AlphaFoldDB" id="A0A8G1RG05"/>
<keyword evidence="3" id="KW-1185">Reference proteome</keyword>
<dbReference type="VEuPathDB" id="FungiDB:BO72DRAFT_453657"/>
<organism evidence="2 3">
    <name type="scientific">Aspergillus fijiensis CBS 313.89</name>
    <dbReference type="NCBI Taxonomy" id="1448319"/>
    <lineage>
        <taxon>Eukaryota</taxon>
        <taxon>Fungi</taxon>
        <taxon>Dikarya</taxon>
        <taxon>Ascomycota</taxon>
        <taxon>Pezizomycotina</taxon>
        <taxon>Eurotiomycetes</taxon>
        <taxon>Eurotiomycetidae</taxon>
        <taxon>Eurotiales</taxon>
        <taxon>Aspergillaceae</taxon>
        <taxon>Aspergillus</taxon>
    </lineage>
</organism>
<evidence type="ECO:0000313" key="3">
    <source>
        <dbReference type="Proteomes" id="UP000249789"/>
    </source>
</evidence>
<keyword evidence="1" id="KW-0732">Signal</keyword>
<gene>
    <name evidence="2" type="ORF">BO72DRAFT_453657</name>
</gene>
<dbReference type="Proteomes" id="UP000249789">
    <property type="component" value="Unassembled WGS sequence"/>
</dbReference>
<name>A0A8G1RG05_9EURO</name>